<proteinExistence type="inferred from homology"/>
<reference evidence="3" key="1">
    <citation type="submission" date="2016-03" db="EMBL/GenBank/DDBJ databases">
        <title>Mechanisms controlling the formation of the plant cell surface in tip-growing cells are functionally conserved among land plants.</title>
        <authorList>
            <person name="Honkanen S."/>
            <person name="Jones V.A."/>
            <person name="Morieri G."/>
            <person name="Champion C."/>
            <person name="Hetherington A.J."/>
            <person name="Kelly S."/>
            <person name="Saint-Marcoux D."/>
            <person name="Proust H."/>
            <person name="Prescott H."/>
            <person name="Dolan L."/>
        </authorList>
    </citation>
    <scope>NUCLEOTIDE SEQUENCE [LARGE SCALE GENOMIC DNA]</scope>
    <source>
        <tissue evidence="3">Whole gametophyte</tissue>
    </source>
</reference>
<keyword evidence="4" id="KW-1185">Reference proteome</keyword>
<dbReference type="GO" id="GO:0016838">
    <property type="term" value="F:carbon-oxygen lyase activity, acting on phosphates"/>
    <property type="evidence" value="ECO:0007669"/>
    <property type="project" value="InterPro"/>
</dbReference>
<name>A0A176VJ81_MARPO</name>
<sequence length="390" mass="44925">MASCGAGNEEIVFRDKFRNKCSKFLEDMCFKNTKECASHELLDQIYDAVCSLRKLQSARVDMIRGCCAYADFTCRHHTFEHKVKVAHFTIVATEIDNLFRSATMRSMPDGGARTKEDCELFHLKLLNPELYKKLHPTRGPLHPLFEEMIAILLTDLNPFFPSQPRHHRTLVAATLQFIEACQLEYEYSESGFEIQADTPHLPLFLRQKSGGSEVFVLFVLVGPHLVPENYASEDGSSDRLFFYNKMYPMLPELITVSDHLNDVLSFYKEYEEEYVGYVFTVAKAENITLFEVLDGLMNQMVEIRKNVMATAERTNSLEVKRTVAQYIQGYISWHLSWEKRYRLGEILNTVTFRVLKMEGMFPMALVARARIQVDKFLFKACGLTSPHSSL</sequence>
<evidence type="ECO:0000313" key="4">
    <source>
        <dbReference type="Proteomes" id="UP000077202"/>
    </source>
</evidence>
<evidence type="ECO:0000313" key="3">
    <source>
        <dbReference type="EMBL" id="OAE19985.1"/>
    </source>
</evidence>
<dbReference type="AlphaFoldDB" id="A0A176VJ81"/>
<comment type="similarity">
    <text evidence="1">Belongs to the trichodiene synthase family.</text>
</comment>
<dbReference type="Gene3D" id="1.10.600.10">
    <property type="entry name" value="Farnesyl Diphosphate Synthase"/>
    <property type="match status" value="1"/>
</dbReference>
<dbReference type="Proteomes" id="UP000077202">
    <property type="component" value="Unassembled WGS sequence"/>
</dbReference>
<protein>
    <submittedName>
        <fullName evidence="3">Uncharacterized protein</fullName>
    </submittedName>
</protein>
<organism evidence="3 4">
    <name type="scientific">Marchantia polymorpha subsp. ruderalis</name>
    <dbReference type="NCBI Taxonomy" id="1480154"/>
    <lineage>
        <taxon>Eukaryota</taxon>
        <taxon>Viridiplantae</taxon>
        <taxon>Streptophyta</taxon>
        <taxon>Embryophyta</taxon>
        <taxon>Marchantiophyta</taxon>
        <taxon>Marchantiopsida</taxon>
        <taxon>Marchantiidae</taxon>
        <taxon>Marchantiales</taxon>
        <taxon>Marchantiaceae</taxon>
        <taxon>Marchantia</taxon>
    </lineage>
</organism>
<evidence type="ECO:0000256" key="2">
    <source>
        <dbReference type="ARBA" id="ARBA00023239"/>
    </source>
</evidence>
<dbReference type="EMBL" id="LVLJ01003727">
    <property type="protein sequence ID" value="OAE19985.1"/>
    <property type="molecule type" value="Genomic_DNA"/>
</dbReference>
<comment type="caution">
    <text evidence="3">The sequence shown here is derived from an EMBL/GenBank/DDBJ whole genome shotgun (WGS) entry which is preliminary data.</text>
</comment>
<gene>
    <name evidence="3" type="ORF">AXG93_4805s1010</name>
</gene>
<evidence type="ECO:0000256" key="1">
    <source>
        <dbReference type="ARBA" id="ARBA00007946"/>
    </source>
</evidence>
<accession>A0A176VJ81</accession>
<dbReference type="SUPFAM" id="SSF48576">
    <property type="entry name" value="Terpenoid synthases"/>
    <property type="match status" value="1"/>
</dbReference>
<dbReference type="Pfam" id="PF06330">
    <property type="entry name" value="TRI5"/>
    <property type="match status" value="1"/>
</dbReference>
<keyword evidence="2" id="KW-0456">Lyase</keyword>
<dbReference type="InterPro" id="IPR024652">
    <property type="entry name" value="Trichodiene_synth"/>
</dbReference>
<dbReference type="InterPro" id="IPR008949">
    <property type="entry name" value="Isoprenoid_synthase_dom_sf"/>
</dbReference>